<dbReference type="Proteomes" id="UP000462658">
    <property type="component" value="Unassembled WGS sequence"/>
</dbReference>
<gene>
    <name evidence="1" type="ORF">GMC80_08615</name>
</gene>
<accession>A0A6L6LF03</accession>
<organism evidence="1 2">
    <name type="scientific">Streptococcus parasanguinis</name>
    <dbReference type="NCBI Taxonomy" id="1318"/>
    <lineage>
        <taxon>Bacteria</taxon>
        <taxon>Bacillati</taxon>
        <taxon>Bacillota</taxon>
        <taxon>Bacilli</taxon>
        <taxon>Lactobacillales</taxon>
        <taxon>Streptococcaceae</taxon>
        <taxon>Streptococcus</taxon>
    </lineage>
</organism>
<dbReference type="AlphaFoldDB" id="A0A6L6LF03"/>
<protein>
    <submittedName>
        <fullName evidence="1">Uncharacterized protein</fullName>
    </submittedName>
</protein>
<evidence type="ECO:0000313" key="1">
    <source>
        <dbReference type="EMBL" id="MTR63384.1"/>
    </source>
</evidence>
<comment type="caution">
    <text evidence="1">The sequence shown here is derived from an EMBL/GenBank/DDBJ whole genome shotgun (WGS) entry which is preliminary data.</text>
</comment>
<reference evidence="1 2" key="1">
    <citation type="journal article" date="2019" name="Nat. Med.">
        <title>A library of human gut bacterial isolates paired with longitudinal multiomics data enables mechanistic microbiome research.</title>
        <authorList>
            <person name="Poyet M."/>
            <person name="Groussin M."/>
            <person name="Gibbons S.M."/>
            <person name="Avila-Pacheco J."/>
            <person name="Jiang X."/>
            <person name="Kearney S.M."/>
            <person name="Perrotta A.R."/>
            <person name="Berdy B."/>
            <person name="Zhao S."/>
            <person name="Lieberman T.D."/>
            <person name="Swanson P.K."/>
            <person name="Smith M."/>
            <person name="Roesemann S."/>
            <person name="Alexander J.E."/>
            <person name="Rich S.A."/>
            <person name="Livny J."/>
            <person name="Vlamakis H."/>
            <person name="Clish C."/>
            <person name="Bullock K."/>
            <person name="Deik A."/>
            <person name="Scott J."/>
            <person name="Pierce K.A."/>
            <person name="Xavier R.J."/>
            <person name="Alm E.J."/>
        </authorList>
    </citation>
    <scope>NUCLEOTIDE SEQUENCE [LARGE SCALE GENOMIC DNA]</scope>
    <source>
        <strain evidence="1 2">BIOML-A10</strain>
    </source>
</reference>
<dbReference type="EMBL" id="WMZA01000003">
    <property type="protein sequence ID" value="MTR63384.1"/>
    <property type="molecule type" value="Genomic_DNA"/>
</dbReference>
<dbReference type="RefSeq" id="WP_155167908.1">
    <property type="nucleotide sequence ID" value="NZ_WMYU01000005.1"/>
</dbReference>
<name>A0A6L6LF03_STRPA</name>
<sequence>MKNEKLKSCLVLVGFLALISICFYRNLETNIKGLYKSNYYPGEIKITSLSLSTQDKLGIDVNYVYSEKVNGKVISIPLKRRMKVEQFVIPYYPYLGEEGRYGMTGDSIGMYAEEYSVYGPILEKALELNPDSKKLEQEIQNKINQNSTLKGSKITLKFTTFSQLSNYYRVRWLGEYEKESMKKNRTVLGGWYQFPVEDALEYNALYVQISLPKGVDKESIHLKDELNTLLQKTSLPNGIYALDTSTELPTARAMIFNGKVKERD</sequence>
<proteinExistence type="predicted"/>
<evidence type="ECO:0000313" key="2">
    <source>
        <dbReference type="Proteomes" id="UP000462658"/>
    </source>
</evidence>